<dbReference type="Proteomes" id="UP000296374">
    <property type="component" value="Plasmid unnamed1"/>
</dbReference>
<feature type="domain" description="Acyltransferase 3" evidence="2">
    <location>
        <begin position="12"/>
        <end position="340"/>
    </location>
</feature>
<feature type="transmembrane region" description="Helical" evidence="1">
    <location>
        <begin position="91"/>
        <end position="112"/>
    </location>
</feature>
<dbReference type="RefSeq" id="WP_139616484.1">
    <property type="nucleotide sequence ID" value="NZ_CP040765.1"/>
</dbReference>
<feature type="transmembrane region" description="Helical" evidence="1">
    <location>
        <begin position="326"/>
        <end position="348"/>
    </location>
</feature>
<evidence type="ECO:0000313" key="3">
    <source>
        <dbReference type="EMBL" id="QDA36791.1"/>
    </source>
</evidence>
<feature type="transmembrane region" description="Helical" evidence="1">
    <location>
        <begin position="191"/>
        <end position="218"/>
    </location>
</feature>
<dbReference type="KEGG" id="plia:E4191_22170"/>
<name>A0A4Y5STE9_9RHOB</name>
<keyword evidence="1" id="KW-0472">Membrane</keyword>
<dbReference type="AlphaFoldDB" id="A0A4Y5STE9"/>
<feature type="transmembrane region" description="Helical" evidence="1">
    <location>
        <begin position="230"/>
        <end position="246"/>
    </location>
</feature>
<keyword evidence="3" id="KW-0808">Transferase</keyword>
<dbReference type="InterPro" id="IPR002656">
    <property type="entry name" value="Acyl_transf_3_dom"/>
</dbReference>
<feature type="transmembrane region" description="Helical" evidence="1">
    <location>
        <begin position="266"/>
        <end position="284"/>
    </location>
</feature>
<keyword evidence="3" id="KW-0614">Plasmid</keyword>
<dbReference type="PANTHER" id="PTHR23028:SF134">
    <property type="entry name" value="PUTATIVE (AFU_ORTHOLOGUE AFUA_4G08520)-RELATED"/>
    <property type="match status" value="1"/>
</dbReference>
<dbReference type="InterPro" id="IPR050879">
    <property type="entry name" value="Acyltransferase_3"/>
</dbReference>
<dbReference type="PANTHER" id="PTHR23028">
    <property type="entry name" value="ACETYLTRANSFERASE"/>
    <property type="match status" value="1"/>
</dbReference>
<geneLocation type="plasmid" evidence="3 4">
    <name>unnamed1</name>
</geneLocation>
<gene>
    <name evidence="3" type="ORF">E4191_22170</name>
</gene>
<keyword evidence="1" id="KW-0812">Transmembrane</keyword>
<protein>
    <submittedName>
        <fullName evidence="3">Acyltransferase</fullName>
    </submittedName>
</protein>
<accession>A0A4Y5STE9</accession>
<evidence type="ECO:0000259" key="2">
    <source>
        <dbReference type="Pfam" id="PF01757"/>
    </source>
</evidence>
<sequence length="380" mass="41242">MFSTVNSTDRMIYLDGLRGVAAVSVVAYHLACAFTPGLTVQYAADPLWIVWTPLAVLWNGHLAVLIFFTLSGMILTEAVHRRTQPVWSRLVLRYIRLAVPAALSVLVAWGLLRLFPTAATDARALTGSGWLGYTYQQDLPDLPAALYDGFVSVFLRGGSFFNNALWTMRPELLGSAICFIIALPRNAQVRVVAALAIGVLAMMASRSEYLCFILGILLAEARAAGRLRPILPGVVLAFGLMVGSQAGVEQSPFGGLLVGGAGYDPIYPIAAAAIIYGSMSLHRIQRFLMGPVPQFLGLVSVPLYLLHVPLINTMLAQAYAMIHPSFAVFMIALAVWLVGLLVISYLAAHLVERRLLTGLGWLRDRLASVGRTPVIRRTDP</sequence>
<evidence type="ECO:0000313" key="4">
    <source>
        <dbReference type="Proteomes" id="UP000296374"/>
    </source>
</evidence>
<feature type="transmembrane region" description="Helical" evidence="1">
    <location>
        <begin position="56"/>
        <end position="79"/>
    </location>
</feature>
<evidence type="ECO:0000256" key="1">
    <source>
        <dbReference type="SAM" id="Phobius"/>
    </source>
</evidence>
<feature type="transmembrane region" description="Helical" evidence="1">
    <location>
        <begin position="20"/>
        <end position="44"/>
    </location>
</feature>
<dbReference type="EMBL" id="CP040765">
    <property type="protein sequence ID" value="QDA36791.1"/>
    <property type="molecule type" value="Genomic_DNA"/>
</dbReference>
<feature type="transmembrane region" description="Helical" evidence="1">
    <location>
        <begin position="296"/>
        <end position="320"/>
    </location>
</feature>
<dbReference type="Pfam" id="PF01757">
    <property type="entry name" value="Acyl_transf_3"/>
    <property type="match status" value="1"/>
</dbReference>
<dbReference type="GO" id="GO:0016747">
    <property type="term" value="F:acyltransferase activity, transferring groups other than amino-acyl groups"/>
    <property type="evidence" value="ECO:0007669"/>
    <property type="project" value="InterPro"/>
</dbReference>
<proteinExistence type="predicted"/>
<organism evidence="3 4">
    <name type="scientific">Paracoccus liaowanqingii</name>
    <dbReference type="NCBI Taxonomy" id="2560053"/>
    <lineage>
        <taxon>Bacteria</taxon>
        <taxon>Pseudomonadati</taxon>
        <taxon>Pseudomonadota</taxon>
        <taxon>Alphaproteobacteria</taxon>
        <taxon>Rhodobacterales</taxon>
        <taxon>Paracoccaceae</taxon>
        <taxon>Paracoccus</taxon>
    </lineage>
</organism>
<reference evidence="4" key="1">
    <citation type="submission" date="2019-05" db="EMBL/GenBank/DDBJ databases">
        <title>Tamlana fucoidanivorans sp. nov., isolated from the surface of algae collected from Fujian province in China.</title>
        <authorList>
            <person name="Li J."/>
        </authorList>
    </citation>
    <scope>NUCLEOTIDE SEQUENCE [LARGE SCALE GENOMIC DNA]</scope>
    <source>
        <strain evidence="4">2251</strain>
        <plasmid evidence="4">unnamed1</plasmid>
    </source>
</reference>
<keyword evidence="3" id="KW-0012">Acyltransferase</keyword>
<keyword evidence="1" id="KW-1133">Transmembrane helix</keyword>